<dbReference type="Pfam" id="PF02518">
    <property type="entry name" value="HATPase_c"/>
    <property type="match status" value="1"/>
</dbReference>
<keyword evidence="7" id="KW-0418">Kinase</keyword>
<evidence type="ECO:0000256" key="6">
    <source>
        <dbReference type="ARBA" id="ARBA00022692"/>
    </source>
</evidence>
<dbReference type="GO" id="GO:0005886">
    <property type="term" value="C:plasma membrane"/>
    <property type="evidence" value="ECO:0007669"/>
    <property type="project" value="TreeGrafter"/>
</dbReference>
<dbReference type="SUPFAM" id="SSF47384">
    <property type="entry name" value="Homodimeric domain of signal transducing histidine kinase"/>
    <property type="match status" value="1"/>
</dbReference>
<dbReference type="InterPro" id="IPR036097">
    <property type="entry name" value="HisK_dim/P_sf"/>
</dbReference>
<dbReference type="RefSeq" id="WP_068225715.1">
    <property type="nucleotide sequence ID" value="NZ_CP014623.1"/>
</dbReference>
<dbReference type="SUPFAM" id="SSF55874">
    <property type="entry name" value="ATPase domain of HSP90 chaperone/DNA topoisomerase II/histidine kinase"/>
    <property type="match status" value="1"/>
</dbReference>
<dbReference type="PANTHER" id="PTHR45528">
    <property type="entry name" value="SENSOR HISTIDINE KINASE CPXA"/>
    <property type="match status" value="1"/>
</dbReference>
<dbReference type="FunFam" id="3.30.565.10:FF:000006">
    <property type="entry name" value="Sensor histidine kinase WalK"/>
    <property type="match status" value="1"/>
</dbReference>
<dbReference type="GeneID" id="42981583"/>
<evidence type="ECO:0000313" key="14">
    <source>
        <dbReference type="EMBL" id="ANK62169.1"/>
    </source>
</evidence>
<dbReference type="PRINTS" id="PR00344">
    <property type="entry name" value="BCTRLSENSOR"/>
</dbReference>
<dbReference type="InterPro" id="IPR003660">
    <property type="entry name" value="HAMP_dom"/>
</dbReference>
<dbReference type="InterPro" id="IPR050398">
    <property type="entry name" value="HssS/ArlS-like"/>
</dbReference>
<sequence>MKASLYRKSVLVIVIIVASSLFLAFLGANHYYHQRLQPANDNKMTAITKKVGRFYQQLPIKQRQTYLQTIAKSGYQIAVIDRNGKTDFYGRQFRQKNFPGNKRQSIFAGQTYHGIRAFRKGILVTGFFDSDITDTIGVRLNRQQALLLRTDPNVQFGELRVYFTVLSVLAVILALVLLFIALRMLVRPILRLTKATEKIAAGDYQKPEIKVSSRDELGRLIVAFKKMTAALAQVEASRNQFVADVSHDLQSPLTALNGYAKELQQSDLPAATRAEYLQIIQQETERLSSLTKQLLLLASVSQEQVLTQKESIQVAEQLRQVIQTFLFQLDEKDLLVSTHLVEAIVLGNADLLFQVWQNLLTNAIRYAPVGSTISITQQVKAETLQVEISNQGAQIPPAIQAHLFDRFYRADQTRGTTHSGLGLAIAQEIVTIHGGQISVKSTPEVTSFCVSLPLKR</sequence>
<dbReference type="Proteomes" id="UP000078582">
    <property type="component" value="Chromosome"/>
</dbReference>
<dbReference type="InterPro" id="IPR003661">
    <property type="entry name" value="HisK_dim/P_dom"/>
</dbReference>
<name>A0A192H054_9LACO</name>
<dbReference type="InterPro" id="IPR004358">
    <property type="entry name" value="Sig_transdc_His_kin-like_C"/>
</dbReference>
<keyword evidence="4" id="KW-0597">Phosphoprotein</keyword>
<dbReference type="EC" id="2.7.13.3" evidence="3"/>
<dbReference type="InterPro" id="IPR036890">
    <property type="entry name" value="HATPase_C_sf"/>
</dbReference>
<dbReference type="CDD" id="cd00082">
    <property type="entry name" value="HisKA"/>
    <property type="match status" value="1"/>
</dbReference>
<dbReference type="SUPFAM" id="SSF158472">
    <property type="entry name" value="HAMP domain-like"/>
    <property type="match status" value="1"/>
</dbReference>
<dbReference type="CDD" id="cd00075">
    <property type="entry name" value="HATPase"/>
    <property type="match status" value="1"/>
</dbReference>
<keyword evidence="9" id="KW-0902">Two-component regulatory system</keyword>
<evidence type="ECO:0000256" key="2">
    <source>
        <dbReference type="ARBA" id="ARBA00004141"/>
    </source>
</evidence>
<evidence type="ECO:0000256" key="5">
    <source>
        <dbReference type="ARBA" id="ARBA00022679"/>
    </source>
</evidence>
<dbReference type="InterPro" id="IPR003594">
    <property type="entry name" value="HATPase_dom"/>
</dbReference>
<comment type="function">
    <text evidence="12">Member of the two-component regulatory system HssS/HssR involved in intracellular heme homeostasis and tempering of staphylococcal virulence. HssS functions as a heme sensor histidine kinase which is autophosphorylated at a histidine residue and transfers its phosphate group to an aspartate residue of HssR. HssR/HssS activates the expression of hrtAB, an efflux pump, in response to extracellular heme, hemin, hemoglobin or blood.</text>
</comment>
<dbReference type="SMART" id="SM00387">
    <property type="entry name" value="HATPase_c"/>
    <property type="match status" value="1"/>
</dbReference>
<evidence type="ECO:0000256" key="3">
    <source>
        <dbReference type="ARBA" id="ARBA00012438"/>
    </source>
</evidence>
<dbReference type="Gene3D" id="3.30.565.10">
    <property type="entry name" value="Histidine kinase-like ATPase, C-terminal domain"/>
    <property type="match status" value="1"/>
</dbReference>
<dbReference type="FunFam" id="1.10.287.130:FF:000001">
    <property type="entry name" value="Two-component sensor histidine kinase"/>
    <property type="match status" value="1"/>
</dbReference>
<dbReference type="PANTHER" id="PTHR45528:SF11">
    <property type="entry name" value="HISTIDINE KINASE"/>
    <property type="match status" value="1"/>
</dbReference>
<comment type="catalytic activity">
    <reaction evidence="1">
        <text>ATP + protein L-histidine = ADP + protein N-phospho-L-histidine.</text>
        <dbReference type="EC" id="2.7.13.3"/>
    </reaction>
</comment>
<dbReference type="GO" id="GO:0000155">
    <property type="term" value="F:phosphorelay sensor kinase activity"/>
    <property type="evidence" value="ECO:0007669"/>
    <property type="project" value="InterPro"/>
</dbReference>
<comment type="subcellular location">
    <subcellularLocation>
        <location evidence="2">Membrane</location>
        <topology evidence="2">Multi-pass membrane protein</topology>
    </subcellularLocation>
</comment>
<keyword evidence="11" id="KW-0472">Membrane</keyword>
<evidence type="ECO:0000313" key="15">
    <source>
        <dbReference type="Proteomes" id="UP000078582"/>
    </source>
</evidence>
<accession>A0A192H054</accession>
<keyword evidence="6" id="KW-0812">Transmembrane</keyword>
<reference evidence="14 15" key="1">
    <citation type="submission" date="2016-03" db="EMBL/GenBank/DDBJ databases">
        <title>Pediococcus and Lactobacillus from brewery environment - whole genome sequencing and assembly.</title>
        <authorList>
            <person name="Behr J."/>
            <person name="Geissler A.J."/>
            <person name="Vogel R.F."/>
        </authorList>
    </citation>
    <scope>NUCLEOTIDE SEQUENCE [LARGE SCALE GENOMIC DNA]</scope>
    <source>
        <strain evidence="14 15">TMW 1.1989</strain>
    </source>
</reference>
<dbReference type="SMART" id="SM00388">
    <property type="entry name" value="HisKA"/>
    <property type="match status" value="1"/>
</dbReference>
<evidence type="ECO:0000256" key="8">
    <source>
        <dbReference type="ARBA" id="ARBA00022989"/>
    </source>
</evidence>
<keyword evidence="8" id="KW-1133">Transmembrane helix</keyword>
<proteinExistence type="predicted"/>
<evidence type="ECO:0000256" key="12">
    <source>
        <dbReference type="ARBA" id="ARBA00037219"/>
    </source>
</evidence>
<dbReference type="STRING" id="375175.AYR53_04905"/>
<dbReference type="OrthoDB" id="9813151at2"/>
<evidence type="ECO:0000256" key="9">
    <source>
        <dbReference type="ARBA" id="ARBA00023012"/>
    </source>
</evidence>
<dbReference type="InterPro" id="IPR005467">
    <property type="entry name" value="His_kinase_dom"/>
</dbReference>
<keyword evidence="15" id="KW-1185">Reference proteome</keyword>
<dbReference type="SMART" id="SM00304">
    <property type="entry name" value="HAMP"/>
    <property type="match status" value="1"/>
</dbReference>
<dbReference type="Pfam" id="PF00512">
    <property type="entry name" value="HisKA"/>
    <property type="match status" value="1"/>
</dbReference>
<evidence type="ECO:0000256" key="10">
    <source>
        <dbReference type="ARBA" id="ARBA00023026"/>
    </source>
</evidence>
<keyword evidence="10" id="KW-0843">Virulence</keyword>
<evidence type="ECO:0000256" key="11">
    <source>
        <dbReference type="ARBA" id="ARBA00023136"/>
    </source>
</evidence>
<dbReference type="Pfam" id="PF00672">
    <property type="entry name" value="HAMP"/>
    <property type="match status" value="1"/>
</dbReference>
<dbReference type="EMBL" id="CP014873">
    <property type="protein sequence ID" value="ANK62169.1"/>
    <property type="molecule type" value="Genomic_DNA"/>
</dbReference>
<organism evidence="14 15">
    <name type="scientific">Loigolactobacillus backii</name>
    <dbReference type="NCBI Taxonomy" id="375175"/>
    <lineage>
        <taxon>Bacteria</taxon>
        <taxon>Bacillati</taxon>
        <taxon>Bacillota</taxon>
        <taxon>Bacilli</taxon>
        <taxon>Lactobacillales</taxon>
        <taxon>Lactobacillaceae</taxon>
        <taxon>Loigolactobacillus</taxon>
    </lineage>
</organism>
<dbReference type="PROSITE" id="PS50885">
    <property type="entry name" value="HAMP"/>
    <property type="match status" value="1"/>
</dbReference>
<evidence type="ECO:0000256" key="13">
    <source>
        <dbReference type="ARBA" id="ARBA00040841"/>
    </source>
</evidence>
<dbReference type="AlphaFoldDB" id="A0A192H054"/>
<evidence type="ECO:0000256" key="7">
    <source>
        <dbReference type="ARBA" id="ARBA00022777"/>
    </source>
</evidence>
<evidence type="ECO:0000256" key="1">
    <source>
        <dbReference type="ARBA" id="ARBA00000085"/>
    </source>
</evidence>
<dbReference type="CDD" id="cd06225">
    <property type="entry name" value="HAMP"/>
    <property type="match status" value="1"/>
</dbReference>
<dbReference type="KEGG" id="lbt:AYR52_09095"/>
<protein>
    <recommendedName>
        <fullName evidence="13">Heme sensor protein HssS</fullName>
        <ecNumber evidence="3">2.7.13.3</ecNumber>
    </recommendedName>
</protein>
<dbReference type="PROSITE" id="PS50109">
    <property type="entry name" value="HIS_KIN"/>
    <property type="match status" value="1"/>
</dbReference>
<keyword evidence="5" id="KW-0808">Transferase</keyword>
<evidence type="ECO:0000256" key="4">
    <source>
        <dbReference type="ARBA" id="ARBA00022553"/>
    </source>
</evidence>
<dbReference type="Gene3D" id="6.10.340.10">
    <property type="match status" value="1"/>
</dbReference>
<dbReference type="Gene3D" id="1.10.287.130">
    <property type="match status" value="1"/>
</dbReference>
<gene>
    <name evidence="14" type="ORF">AYR53_04905</name>
</gene>